<dbReference type="InterPro" id="IPR029063">
    <property type="entry name" value="SAM-dependent_MTases_sf"/>
</dbReference>
<dbReference type="SMART" id="SM00363">
    <property type="entry name" value="S4"/>
    <property type="match status" value="1"/>
</dbReference>
<organism evidence="5 6">
    <name type="scientific">Candidatus Avichristensenella intestinipullorum</name>
    <dbReference type="NCBI Taxonomy" id="2840693"/>
    <lineage>
        <taxon>Bacteria</taxon>
        <taxon>Bacillati</taxon>
        <taxon>Bacillota</taxon>
        <taxon>Clostridia</taxon>
        <taxon>Candidatus Avichristensenella</taxon>
    </lineage>
</organism>
<sequence>MHDKERLDAALVTRGLAQSREKAQALILSGCVFVGGQRASKASQQVAPADELTVRGAPFPYVSRGGLKLEKAMEVFQLDVRDAVAMDVGASTGGFTDVLLRAGARRVYAIDVGYGQLDWKLRNDPRVTVMERTNARYLTPSDFPEPPTLGVMDVSFISIRLILPALRAILGPSGRVVTLVKPQFEAGRERVGKKGVVRDASVHCEVLRSLLDYAGRNGWCVRAASFSPITGPEGNIEFLFDISPAQNDASTLTDADVESVVQAAHRAFGREGL</sequence>
<dbReference type="InterPro" id="IPR004538">
    <property type="entry name" value="Hemolysin_A/TlyA"/>
</dbReference>
<dbReference type="Pfam" id="PF01728">
    <property type="entry name" value="FtsJ"/>
    <property type="match status" value="1"/>
</dbReference>
<evidence type="ECO:0000313" key="5">
    <source>
        <dbReference type="EMBL" id="HIQ63359.1"/>
    </source>
</evidence>
<keyword evidence="5" id="KW-0489">Methyltransferase</keyword>
<evidence type="ECO:0000256" key="2">
    <source>
        <dbReference type="ARBA" id="ARBA00029460"/>
    </source>
</evidence>
<dbReference type="GO" id="GO:0032259">
    <property type="term" value="P:methylation"/>
    <property type="evidence" value="ECO:0007669"/>
    <property type="project" value="UniProtKB-KW"/>
</dbReference>
<dbReference type="PIRSF" id="PIRSF005578">
    <property type="entry name" value="TlyA"/>
    <property type="match status" value="1"/>
</dbReference>
<reference evidence="5" key="2">
    <citation type="journal article" date="2021" name="PeerJ">
        <title>Extensive microbial diversity within the chicken gut microbiome revealed by metagenomics and culture.</title>
        <authorList>
            <person name="Gilroy R."/>
            <person name="Ravi A."/>
            <person name="Getino M."/>
            <person name="Pursley I."/>
            <person name="Horton D.L."/>
            <person name="Alikhan N.F."/>
            <person name="Baker D."/>
            <person name="Gharbi K."/>
            <person name="Hall N."/>
            <person name="Watson M."/>
            <person name="Adriaenssens E.M."/>
            <person name="Foster-Nyarko E."/>
            <person name="Jarju S."/>
            <person name="Secka A."/>
            <person name="Antonio M."/>
            <person name="Oren A."/>
            <person name="Chaudhuri R.R."/>
            <person name="La Ragione R."/>
            <person name="Hildebrand F."/>
            <person name="Pallen M.J."/>
        </authorList>
    </citation>
    <scope>NUCLEOTIDE SEQUENCE</scope>
    <source>
        <strain evidence="5">ChiHile30-977</strain>
    </source>
</reference>
<dbReference type="CDD" id="cd02440">
    <property type="entry name" value="AdoMet_MTases"/>
    <property type="match status" value="1"/>
</dbReference>
<dbReference type="PANTHER" id="PTHR32319">
    <property type="entry name" value="BACTERIAL HEMOLYSIN-LIKE PROTEIN"/>
    <property type="match status" value="1"/>
</dbReference>
<gene>
    <name evidence="5" type="ORF">IAA66_07195</name>
</gene>
<accession>A0A9D0YWH5</accession>
<dbReference type="CDD" id="cd00165">
    <property type="entry name" value="S4"/>
    <property type="match status" value="1"/>
</dbReference>
<keyword evidence="1 3" id="KW-0694">RNA-binding</keyword>
<evidence type="ECO:0000256" key="1">
    <source>
        <dbReference type="ARBA" id="ARBA00022884"/>
    </source>
</evidence>
<dbReference type="InterPro" id="IPR036986">
    <property type="entry name" value="S4_RNA-bd_sf"/>
</dbReference>
<dbReference type="InterPro" id="IPR047048">
    <property type="entry name" value="TlyA"/>
</dbReference>
<comment type="caution">
    <text evidence="5">The sequence shown here is derived from an EMBL/GenBank/DDBJ whole genome shotgun (WGS) entry which is preliminary data.</text>
</comment>
<feature type="domain" description="RNA-binding S4" evidence="4">
    <location>
        <begin position="5"/>
        <end position="70"/>
    </location>
</feature>
<dbReference type="SUPFAM" id="SSF55174">
    <property type="entry name" value="Alpha-L RNA-binding motif"/>
    <property type="match status" value="1"/>
</dbReference>
<dbReference type="NCBIfam" id="TIGR00478">
    <property type="entry name" value="tly"/>
    <property type="match status" value="1"/>
</dbReference>
<dbReference type="AlphaFoldDB" id="A0A9D0YWH5"/>
<dbReference type="Gene3D" id="3.40.50.150">
    <property type="entry name" value="Vaccinia Virus protein VP39"/>
    <property type="match status" value="1"/>
</dbReference>
<protein>
    <submittedName>
        <fullName evidence="5">TlyA family RNA methyltransferase</fullName>
    </submittedName>
</protein>
<reference evidence="5" key="1">
    <citation type="submission" date="2020-10" db="EMBL/GenBank/DDBJ databases">
        <authorList>
            <person name="Gilroy R."/>
        </authorList>
    </citation>
    <scope>NUCLEOTIDE SEQUENCE</scope>
    <source>
        <strain evidence="5">ChiHile30-977</strain>
    </source>
</reference>
<dbReference type="InterPro" id="IPR002942">
    <property type="entry name" value="S4_RNA-bd"/>
</dbReference>
<evidence type="ECO:0000256" key="3">
    <source>
        <dbReference type="PROSITE-ProRule" id="PRU00182"/>
    </source>
</evidence>
<dbReference type="Pfam" id="PF01479">
    <property type="entry name" value="S4"/>
    <property type="match status" value="1"/>
</dbReference>
<comment type="similarity">
    <text evidence="2">Belongs to the TlyA family.</text>
</comment>
<keyword evidence="5" id="KW-0808">Transferase</keyword>
<evidence type="ECO:0000313" key="6">
    <source>
        <dbReference type="Proteomes" id="UP000886819"/>
    </source>
</evidence>
<name>A0A9D0YWH5_9FIRM</name>
<dbReference type="GO" id="GO:0008168">
    <property type="term" value="F:methyltransferase activity"/>
    <property type="evidence" value="ECO:0007669"/>
    <property type="project" value="UniProtKB-KW"/>
</dbReference>
<dbReference type="Proteomes" id="UP000886819">
    <property type="component" value="Unassembled WGS sequence"/>
</dbReference>
<dbReference type="Gene3D" id="3.10.290.10">
    <property type="entry name" value="RNA-binding S4 domain"/>
    <property type="match status" value="1"/>
</dbReference>
<dbReference type="InterPro" id="IPR002877">
    <property type="entry name" value="RNA_MeTrfase_FtsJ_dom"/>
</dbReference>
<evidence type="ECO:0000259" key="4">
    <source>
        <dbReference type="SMART" id="SM00363"/>
    </source>
</evidence>
<dbReference type="SUPFAM" id="SSF53335">
    <property type="entry name" value="S-adenosyl-L-methionine-dependent methyltransferases"/>
    <property type="match status" value="1"/>
</dbReference>
<dbReference type="GO" id="GO:0003723">
    <property type="term" value="F:RNA binding"/>
    <property type="evidence" value="ECO:0007669"/>
    <property type="project" value="UniProtKB-KW"/>
</dbReference>
<proteinExistence type="inferred from homology"/>
<dbReference type="EMBL" id="DVFI01000099">
    <property type="protein sequence ID" value="HIQ63359.1"/>
    <property type="molecule type" value="Genomic_DNA"/>
</dbReference>
<dbReference type="PROSITE" id="PS50889">
    <property type="entry name" value="S4"/>
    <property type="match status" value="1"/>
</dbReference>
<dbReference type="PANTHER" id="PTHR32319:SF0">
    <property type="entry name" value="BACTERIAL HEMOLYSIN-LIKE PROTEIN"/>
    <property type="match status" value="1"/>
</dbReference>